<dbReference type="Pfam" id="PF13442">
    <property type="entry name" value="Cytochrome_CBB3"/>
    <property type="match status" value="1"/>
</dbReference>
<keyword evidence="13" id="KW-1185">Reference proteome</keyword>
<feature type="chain" id="PRO_5047418040" evidence="10">
    <location>
        <begin position="18"/>
        <end position="104"/>
    </location>
</feature>
<evidence type="ECO:0000256" key="6">
    <source>
        <dbReference type="ARBA" id="ARBA00022982"/>
    </source>
</evidence>
<gene>
    <name evidence="12" type="ORF">NDI37_09480</name>
</gene>
<dbReference type="Gene3D" id="1.10.760.10">
    <property type="entry name" value="Cytochrome c-like domain"/>
    <property type="match status" value="1"/>
</dbReference>
<evidence type="ECO:0000256" key="2">
    <source>
        <dbReference type="ARBA" id="ARBA00009650"/>
    </source>
</evidence>
<sequence length="104" mass="11229">MLIVIMLTIAFIPNALAADTANGAKIFSVECAGCHINGSNIIRRGKNLQLKALKRNGYDSTDAIASIVANGKNNMSAYKDRLSEQEIQAVSAYVLEQAEKGWQS</sequence>
<evidence type="ECO:0000259" key="11">
    <source>
        <dbReference type="PROSITE" id="PS51007"/>
    </source>
</evidence>
<evidence type="ECO:0000256" key="4">
    <source>
        <dbReference type="ARBA" id="ARBA00022617"/>
    </source>
</evidence>
<evidence type="ECO:0000256" key="1">
    <source>
        <dbReference type="ARBA" id="ARBA00004518"/>
    </source>
</evidence>
<dbReference type="InterPro" id="IPR009056">
    <property type="entry name" value="Cyt_c-like_dom"/>
</dbReference>
<dbReference type="InterPro" id="IPR036909">
    <property type="entry name" value="Cyt_c-like_dom_sf"/>
</dbReference>
<evidence type="ECO:0000256" key="10">
    <source>
        <dbReference type="SAM" id="SignalP"/>
    </source>
</evidence>
<keyword evidence="8" id="KW-0793">Thylakoid</keyword>
<dbReference type="PANTHER" id="PTHR34688:SF2">
    <property type="entry name" value="CYTOCHROME C6, CHLOROPLASTIC"/>
    <property type="match status" value="1"/>
</dbReference>
<evidence type="ECO:0000256" key="7">
    <source>
        <dbReference type="ARBA" id="ARBA00023004"/>
    </source>
</evidence>
<evidence type="ECO:0000256" key="9">
    <source>
        <dbReference type="PROSITE-ProRule" id="PRU00433"/>
    </source>
</evidence>
<keyword evidence="4 9" id="KW-0349">Heme</keyword>
<evidence type="ECO:0000256" key="3">
    <source>
        <dbReference type="ARBA" id="ARBA00022448"/>
    </source>
</evidence>
<name>A0ABV0JMP1_9CYAN</name>
<dbReference type="PANTHER" id="PTHR34688">
    <property type="entry name" value="CYTOCHROME C6, CHLOROPLASTIC"/>
    <property type="match status" value="1"/>
</dbReference>
<dbReference type="PROSITE" id="PS51007">
    <property type="entry name" value="CYTC"/>
    <property type="match status" value="1"/>
</dbReference>
<keyword evidence="6" id="KW-0249">Electron transport</keyword>
<evidence type="ECO:0000256" key="8">
    <source>
        <dbReference type="ARBA" id="ARBA00023078"/>
    </source>
</evidence>
<comment type="subcellular location">
    <subcellularLocation>
        <location evidence="1">Cellular thylakoid lumen</location>
    </subcellularLocation>
</comment>
<reference evidence="12 13" key="1">
    <citation type="submission" date="2022-04" db="EMBL/GenBank/DDBJ databases">
        <title>Positive selection, recombination, and allopatry shape intraspecific diversity of widespread and dominant cyanobacteria.</title>
        <authorList>
            <person name="Wei J."/>
            <person name="Shu W."/>
            <person name="Hu C."/>
        </authorList>
    </citation>
    <scope>NUCLEOTIDE SEQUENCE [LARGE SCALE GENOMIC DNA]</scope>
    <source>
        <strain evidence="12 13">GB2-A5</strain>
    </source>
</reference>
<evidence type="ECO:0000313" key="12">
    <source>
        <dbReference type="EMBL" id="MEP0864701.1"/>
    </source>
</evidence>
<dbReference type="InterPro" id="IPR023655">
    <property type="entry name" value="Cyt_C6"/>
</dbReference>
<comment type="similarity">
    <text evidence="2">Belongs to the cytochrome c family. PetJ subfamily.</text>
</comment>
<dbReference type="InterPro" id="IPR008168">
    <property type="entry name" value="Cyt_C_IC"/>
</dbReference>
<keyword evidence="3" id="KW-0813">Transport</keyword>
<dbReference type="SUPFAM" id="SSF46626">
    <property type="entry name" value="Cytochrome c"/>
    <property type="match status" value="1"/>
</dbReference>
<dbReference type="PRINTS" id="PR00605">
    <property type="entry name" value="CYTCHROMECIC"/>
</dbReference>
<organism evidence="12 13">
    <name type="scientific">Funiculus sociatus GB2-A5</name>
    <dbReference type="NCBI Taxonomy" id="2933946"/>
    <lineage>
        <taxon>Bacteria</taxon>
        <taxon>Bacillati</taxon>
        <taxon>Cyanobacteriota</taxon>
        <taxon>Cyanophyceae</taxon>
        <taxon>Coleofasciculales</taxon>
        <taxon>Coleofasciculaceae</taxon>
        <taxon>Funiculus</taxon>
    </lineage>
</organism>
<feature type="domain" description="Cytochrome c" evidence="11">
    <location>
        <begin position="18"/>
        <end position="98"/>
    </location>
</feature>
<proteinExistence type="inferred from homology"/>
<protein>
    <submittedName>
        <fullName evidence="12">C-type cytochrome</fullName>
    </submittedName>
</protein>
<dbReference type="NCBIfam" id="NF045930">
    <property type="entry name" value="Cytc6PetJCyano"/>
    <property type="match status" value="1"/>
</dbReference>
<dbReference type="Proteomes" id="UP001442494">
    <property type="component" value="Unassembled WGS sequence"/>
</dbReference>
<keyword evidence="10" id="KW-0732">Signal</keyword>
<comment type="caution">
    <text evidence="12">The sequence shown here is derived from an EMBL/GenBank/DDBJ whole genome shotgun (WGS) entry which is preliminary data.</text>
</comment>
<evidence type="ECO:0000313" key="13">
    <source>
        <dbReference type="Proteomes" id="UP001442494"/>
    </source>
</evidence>
<accession>A0ABV0JMP1</accession>
<feature type="signal peptide" evidence="10">
    <location>
        <begin position="1"/>
        <end position="17"/>
    </location>
</feature>
<keyword evidence="7 9" id="KW-0408">Iron</keyword>
<keyword evidence="5 9" id="KW-0479">Metal-binding</keyword>
<evidence type="ECO:0000256" key="5">
    <source>
        <dbReference type="ARBA" id="ARBA00022723"/>
    </source>
</evidence>
<dbReference type="EMBL" id="JAMPKK010000016">
    <property type="protein sequence ID" value="MEP0864701.1"/>
    <property type="molecule type" value="Genomic_DNA"/>
</dbReference>